<evidence type="ECO:0000256" key="2">
    <source>
        <dbReference type="ARBA" id="ARBA00022448"/>
    </source>
</evidence>
<accession>A0A1P8K7V2</accession>
<dbReference type="CDD" id="cd03235">
    <property type="entry name" value="ABC_Metallic_Cations"/>
    <property type="match status" value="1"/>
</dbReference>
<dbReference type="SMART" id="SM00382">
    <property type="entry name" value="AAA"/>
    <property type="match status" value="1"/>
</dbReference>
<evidence type="ECO:0000256" key="1">
    <source>
        <dbReference type="ARBA" id="ARBA00005417"/>
    </source>
</evidence>
<dbReference type="Pfam" id="PF00005">
    <property type="entry name" value="ABC_tran"/>
    <property type="match status" value="1"/>
</dbReference>
<reference evidence="7 8" key="1">
    <citation type="submission" date="2017-01" db="EMBL/GenBank/DDBJ databases">
        <authorList>
            <person name="Mah S.A."/>
            <person name="Swanson W.J."/>
            <person name="Moy G.W."/>
            <person name="Vacquier V.D."/>
        </authorList>
    </citation>
    <scope>NUCLEOTIDE SEQUENCE [LARGE SCALE GENOMIC DNA]</scope>
    <source>
        <strain evidence="7 8">DSM 22694</strain>
    </source>
</reference>
<dbReference type="PROSITE" id="PS00211">
    <property type="entry name" value="ABC_TRANSPORTER_1"/>
    <property type="match status" value="1"/>
</dbReference>
<protein>
    <submittedName>
        <fullName evidence="7">ABC transporter</fullName>
    </submittedName>
</protein>
<dbReference type="KEGG" id="rsb:RS694_05550"/>
<dbReference type="GO" id="GO:0016887">
    <property type="term" value="F:ATP hydrolysis activity"/>
    <property type="evidence" value="ECO:0007669"/>
    <property type="project" value="InterPro"/>
</dbReference>
<dbReference type="InterPro" id="IPR003593">
    <property type="entry name" value="AAA+_ATPase"/>
</dbReference>
<dbReference type="PROSITE" id="PS50893">
    <property type="entry name" value="ABC_TRANSPORTER_2"/>
    <property type="match status" value="1"/>
</dbReference>
<dbReference type="GO" id="GO:0005524">
    <property type="term" value="F:ATP binding"/>
    <property type="evidence" value="ECO:0007669"/>
    <property type="project" value="UniProtKB-KW"/>
</dbReference>
<evidence type="ECO:0000259" key="6">
    <source>
        <dbReference type="PROSITE" id="PS50893"/>
    </source>
</evidence>
<evidence type="ECO:0000256" key="5">
    <source>
        <dbReference type="ARBA" id="ARBA00022840"/>
    </source>
</evidence>
<gene>
    <name evidence="7" type="ORF">RS694_05550</name>
</gene>
<dbReference type="SUPFAM" id="SSF52540">
    <property type="entry name" value="P-loop containing nucleoside triphosphate hydrolases"/>
    <property type="match status" value="1"/>
</dbReference>
<keyword evidence="8" id="KW-1185">Reference proteome</keyword>
<keyword evidence="3" id="KW-1003">Cell membrane</keyword>
<dbReference type="PANTHER" id="PTHR42734:SF5">
    <property type="entry name" value="IRON TRANSPORT SYSTEM ATP-BINDING PROTEIN HI_0361-RELATED"/>
    <property type="match status" value="1"/>
</dbReference>
<sequence length="269" mass="28833">MNAPTRSPAIALHNLTVSYRHYPALHHVSGHFAQGSLTAVIGPNGAGKSTLLKSLAGLVPLDGHSHIERAPSLRLAYLPQHSELDRSFPLAVRDCVLMGLWAQTGAWGSATASMLARVDAALEAVGLQGFERRAVGTLSSGQLQRALFARLLVQDAQVILLDEPFNAVDSQTTAGLLALVQQWHRQGRTVIAVLHDDAQVKAHFPQTLLLARECIAWGATAEVLTEHHLARARAMAEAWDETAAICDIDGQTNGQDFGTLLAQRLAATS</sequence>
<evidence type="ECO:0000313" key="8">
    <source>
        <dbReference type="Proteomes" id="UP000186110"/>
    </source>
</evidence>
<dbReference type="InterPro" id="IPR027417">
    <property type="entry name" value="P-loop_NTPase"/>
</dbReference>
<evidence type="ECO:0000256" key="4">
    <source>
        <dbReference type="ARBA" id="ARBA00022741"/>
    </source>
</evidence>
<comment type="similarity">
    <text evidence="1">Belongs to the ABC transporter superfamily.</text>
</comment>
<dbReference type="STRING" id="1484693.RS694_05550"/>
<name>A0A1P8K7V2_9BURK</name>
<evidence type="ECO:0000313" key="7">
    <source>
        <dbReference type="EMBL" id="APW42051.1"/>
    </source>
</evidence>
<dbReference type="InterPro" id="IPR050153">
    <property type="entry name" value="Metal_Ion_Import_ABC"/>
</dbReference>
<dbReference type="Gene3D" id="3.40.50.300">
    <property type="entry name" value="P-loop containing nucleotide triphosphate hydrolases"/>
    <property type="match status" value="1"/>
</dbReference>
<keyword evidence="5" id="KW-0067">ATP-binding</keyword>
<keyword evidence="3" id="KW-0472">Membrane</keyword>
<feature type="domain" description="ABC transporter" evidence="6">
    <location>
        <begin position="10"/>
        <end position="237"/>
    </location>
</feature>
<keyword evidence="2" id="KW-0813">Transport</keyword>
<evidence type="ECO:0000256" key="3">
    <source>
        <dbReference type="ARBA" id="ARBA00022475"/>
    </source>
</evidence>
<dbReference type="AlphaFoldDB" id="A0A1P8K7V2"/>
<organism evidence="7 8">
    <name type="scientific">Rhodoferax saidenbachensis</name>
    <dbReference type="NCBI Taxonomy" id="1484693"/>
    <lineage>
        <taxon>Bacteria</taxon>
        <taxon>Pseudomonadati</taxon>
        <taxon>Pseudomonadota</taxon>
        <taxon>Betaproteobacteria</taxon>
        <taxon>Burkholderiales</taxon>
        <taxon>Comamonadaceae</taxon>
        <taxon>Rhodoferax</taxon>
    </lineage>
</organism>
<dbReference type="Proteomes" id="UP000186110">
    <property type="component" value="Chromosome"/>
</dbReference>
<dbReference type="eggNOG" id="COG1121">
    <property type="taxonomic scope" value="Bacteria"/>
</dbReference>
<dbReference type="PANTHER" id="PTHR42734">
    <property type="entry name" value="METAL TRANSPORT SYSTEM ATP-BINDING PROTEIN TM_0124-RELATED"/>
    <property type="match status" value="1"/>
</dbReference>
<proteinExistence type="inferred from homology"/>
<dbReference type="EMBL" id="CP019239">
    <property type="protein sequence ID" value="APW42051.1"/>
    <property type="molecule type" value="Genomic_DNA"/>
</dbReference>
<dbReference type="InterPro" id="IPR017871">
    <property type="entry name" value="ABC_transporter-like_CS"/>
</dbReference>
<keyword evidence="4" id="KW-0547">Nucleotide-binding</keyword>
<dbReference type="InterPro" id="IPR003439">
    <property type="entry name" value="ABC_transporter-like_ATP-bd"/>
</dbReference>